<dbReference type="Proteomes" id="UP001328107">
    <property type="component" value="Unassembled WGS sequence"/>
</dbReference>
<evidence type="ECO:0000313" key="1">
    <source>
        <dbReference type="EMBL" id="GMR32993.1"/>
    </source>
</evidence>
<accession>A0AAN4Z2P5</accession>
<keyword evidence="2" id="KW-1185">Reference proteome</keyword>
<gene>
    <name evidence="1" type="ORF">PMAYCL1PPCAC_03188</name>
</gene>
<comment type="caution">
    <text evidence="1">The sequence shown here is derived from an EMBL/GenBank/DDBJ whole genome shotgun (WGS) entry which is preliminary data.</text>
</comment>
<sequence length="119" mass="13430">QNLLQMYTGYLIIVVCSTNSLLVDSYNQLKGAIEGTVCICETPLGISNESTKNPTGTFVVCTTSPCFEGWTFIPRVRQNMRIFVCHHKFDNAALEVAYDLVDPSEIFSFTVYNDDIERF</sequence>
<feature type="non-terminal residue" evidence="1">
    <location>
        <position position="1"/>
    </location>
</feature>
<dbReference type="EMBL" id="BTRK01000001">
    <property type="protein sequence ID" value="GMR32993.1"/>
    <property type="molecule type" value="Genomic_DNA"/>
</dbReference>
<evidence type="ECO:0000313" key="2">
    <source>
        <dbReference type="Proteomes" id="UP001328107"/>
    </source>
</evidence>
<proteinExistence type="predicted"/>
<name>A0AAN4Z2P5_9BILA</name>
<organism evidence="1 2">
    <name type="scientific">Pristionchus mayeri</name>
    <dbReference type="NCBI Taxonomy" id="1317129"/>
    <lineage>
        <taxon>Eukaryota</taxon>
        <taxon>Metazoa</taxon>
        <taxon>Ecdysozoa</taxon>
        <taxon>Nematoda</taxon>
        <taxon>Chromadorea</taxon>
        <taxon>Rhabditida</taxon>
        <taxon>Rhabditina</taxon>
        <taxon>Diplogasteromorpha</taxon>
        <taxon>Diplogasteroidea</taxon>
        <taxon>Neodiplogasteridae</taxon>
        <taxon>Pristionchus</taxon>
    </lineage>
</organism>
<feature type="non-terminal residue" evidence="1">
    <location>
        <position position="119"/>
    </location>
</feature>
<reference evidence="2" key="1">
    <citation type="submission" date="2022-10" db="EMBL/GenBank/DDBJ databases">
        <title>Genome assembly of Pristionchus species.</title>
        <authorList>
            <person name="Yoshida K."/>
            <person name="Sommer R.J."/>
        </authorList>
    </citation>
    <scope>NUCLEOTIDE SEQUENCE [LARGE SCALE GENOMIC DNA]</scope>
    <source>
        <strain evidence="2">RS5460</strain>
    </source>
</reference>
<protein>
    <submittedName>
        <fullName evidence="1">Uncharacterized protein</fullName>
    </submittedName>
</protein>
<dbReference type="AlphaFoldDB" id="A0AAN4Z2P5"/>